<dbReference type="RefSeq" id="WP_238226360.1">
    <property type="nucleotide sequence ID" value="NZ_BPQD01000017.1"/>
</dbReference>
<accession>A0ABT8BBX5</accession>
<dbReference type="Proteomes" id="UP001224644">
    <property type="component" value="Unassembled WGS sequence"/>
</dbReference>
<evidence type="ECO:0000313" key="2">
    <source>
        <dbReference type="EMBL" id="MDN3589055.1"/>
    </source>
</evidence>
<keyword evidence="1" id="KW-0175">Coiled coil</keyword>
<proteinExistence type="predicted"/>
<protein>
    <submittedName>
        <fullName evidence="2">Uncharacterized protein</fullName>
    </submittedName>
</protein>
<comment type="caution">
    <text evidence="2">The sequence shown here is derived from an EMBL/GenBank/DDBJ whole genome shotgun (WGS) entry which is preliminary data.</text>
</comment>
<sequence length="243" mass="26194">MIETVMIFALGFLAAALCALLLLPAVNARAIRLSRRRIEARLPLSVAEVAAEKDHLRAEFAVTRRRLERRVEAVQAARHADLATIGARTLEAAALARQVETGTATLQTREAEIVETRTALAGVERDLVTARAEGEVGLATLQVLEGAHRELLDDLVRRHHAAPGPIDLTARCAALAAERETLRASLAAAEEALAQAVARTAPQAATGQDSDTAALRLRITEVADSLMRRERLPAVEAYPLMRS</sequence>
<keyword evidence="3" id="KW-1185">Reference proteome</keyword>
<evidence type="ECO:0000256" key="1">
    <source>
        <dbReference type="SAM" id="Coils"/>
    </source>
</evidence>
<reference evidence="3" key="1">
    <citation type="journal article" date="2019" name="Int. J. Syst. Evol. Microbiol.">
        <title>The Global Catalogue of Microorganisms (GCM) 10K type strain sequencing project: providing services to taxonomists for standard genome sequencing and annotation.</title>
        <authorList>
            <consortium name="The Broad Institute Genomics Platform"/>
            <consortium name="The Broad Institute Genome Sequencing Center for Infectious Disease"/>
            <person name="Wu L."/>
            <person name="Ma J."/>
        </authorList>
    </citation>
    <scope>NUCLEOTIDE SEQUENCE [LARGE SCALE GENOMIC DNA]</scope>
    <source>
        <strain evidence="3">CECT 7069</strain>
    </source>
</reference>
<dbReference type="EMBL" id="JAUFPX010000001">
    <property type="protein sequence ID" value="MDN3589055.1"/>
    <property type="molecule type" value="Genomic_DNA"/>
</dbReference>
<name>A0ABT8BBX5_9HYPH</name>
<organism evidence="2 3">
    <name type="scientific">Methylobacterium adhaesivum</name>
    <dbReference type="NCBI Taxonomy" id="333297"/>
    <lineage>
        <taxon>Bacteria</taxon>
        <taxon>Pseudomonadati</taxon>
        <taxon>Pseudomonadota</taxon>
        <taxon>Alphaproteobacteria</taxon>
        <taxon>Hyphomicrobiales</taxon>
        <taxon>Methylobacteriaceae</taxon>
        <taxon>Methylobacterium</taxon>
    </lineage>
</organism>
<gene>
    <name evidence="2" type="ORF">QWZ12_00360</name>
</gene>
<evidence type="ECO:0000313" key="3">
    <source>
        <dbReference type="Proteomes" id="UP001224644"/>
    </source>
</evidence>
<feature type="coiled-coil region" evidence="1">
    <location>
        <begin position="172"/>
        <end position="199"/>
    </location>
</feature>